<dbReference type="InterPro" id="IPR011006">
    <property type="entry name" value="CheY-like_superfamily"/>
</dbReference>
<protein>
    <submittedName>
        <fullName evidence="15">Two component, sigma54 specific, transcriptional regulator, Fis family</fullName>
    </submittedName>
</protein>
<dbReference type="FunFam" id="3.40.50.300:FF:000006">
    <property type="entry name" value="DNA-binding transcriptional regulator NtrC"/>
    <property type="match status" value="1"/>
</dbReference>
<evidence type="ECO:0000256" key="9">
    <source>
        <dbReference type="ARBA" id="ARBA00023159"/>
    </source>
</evidence>
<dbReference type="InterPro" id="IPR001789">
    <property type="entry name" value="Sig_transdc_resp-reg_receiver"/>
</dbReference>
<dbReference type="Pfam" id="PF25601">
    <property type="entry name" value="AAA_lid_14"/>
    <property type="match status" value="1"/>
</dbReference>
<dbReference type="GO" id="GO:0000160">
    <property type="term" value="P:phosphorelay signal transduction system"/>
    <property type="evidence" value="ECO:0007669"/>
    <property type="project" value="UniProtKB-KW"/>
</dbReference>
<dbReference type="PROSITE" id="PS50045">
    <property type="entry name" value="SIGMA54_INTERACT_4"/>
    <property type="match status" value="1"/>
</dbReference>
<evidence type="ECO:0000313" key="15">
    <source>
        <dbReference type="EMBL" id="ACL09092.1"/>
    </source>
</evidence>
<keyword evidence="3 11" id="KW-0597">Phosphoprotein</keyword>
<dbReference type="Pfam" id="PF00072">
    <property type="entry name" value="Response_reg"/>
    <property type="match status" value="1"/>
</dbReference>
<evidence type="ECO:0000256" key="12">
    <source>
        <dbReference type="SAM" id="MobiDB-lite"/>
    </source>
</evidence>
<dbReference type="STRING" id="883.DvMF_2149"/>
<dbReference type="KEGG" id="dvm:DvMF_2149"/>
<dbReference type="Gene3D" id="3.40.50.300">
    <property type="entry name" value="P-loop containing nucleotide triphosphate hydrolases"/>
    <property type="match status" value="1"/>
</dbReference>
<dbReference type="Pfam" id="PF00158">
    <property type="entry name" value="Sigma54_activat"/>
    <property type="match status" value="1"/>
</dbReference>
<keyword evidence="2" id="KW-0963">Cytoplasm</keyword>
<dbReference type="SMART" id="SM00382">
    <property type="entry name" value="AAA"/>
    <property type="match status" value="1"/>
</dbReference>
<dbReference type="SUPFAM" id="SSF46689">
    <property type="entry name" value="Homeodomain-like"/>
    <property type="match status" value="1"/>
</dbReference>
<evidence type="ECO:0000256" key="1">
    <source>
        <dbReference type="ARBA" id="ARBA00004496"/>
    </source>
</evidence>
<dbReference type="PROSITE" id="PS00688">
    <property type="entry name" value="SIGMA54_INTERACT_3"/>
    <property type="match status" value="1"/>
</dbReference>
<evidence type="ECO:0000256" key="3">
    <source>
        <dbReference type="ARBA" id="ARBA00022553"/>
    </source>
</evidence>
<keyword evidence="9" id="KW-0010">Activator</keyword>
<keyword evidence="8" id="KW-0238">DNA-binding</keyword>
<dbReference type="InterPro" id="IPR025943">
    <property type="entry name" value="Sigma_54_int_dom_ATP-bd_2"/>
</dbReference>
<dbReference type="GO" id="GO:0006355">
    <property type="term" value="P:regulation of DNA-templated transcription"/>
    <property type="evidence" value="ECO:0007669"/>
    <property type="project" value="InterPro"/>
</dbReference>
<dbReference type="InterPro" id="IPR003593">
    <property type="entry name" value="AAA+_ATPase"/>
</dbReference>
<evidence type="ECO:0000259" key="14">
    <source>
        <dbReference type="PROSITE" id="PS50110"/>
    </source>
</evidence>
<keyword evidence="4" id="KW-0547">Nucleotide-binding</keyword>
<dbReference type="InterPro" id="IPR002078">
    <property type="entry name" value="Sigma_54_int"/>
</dbReference>
<evidence type="ECO:0000256" key="6">
    <source>
        <dbReference type="ARBA" id="ARBA00023012"/>
    </source>
</evidence>
<dbReference type="PROSITE" id="PS50110">
    <property type="entry name" value="RESPONSE_REGULATORY"/>
    <property type="match status" value="1"/>
</dbReference>
<dbReference type="GO" id="GO:0005737">
    <property type="term" value="C:cytoplasm"/>
    <property type="evidence" value="ECO:0007669"/>
    <property type="project" value="UniProtKB-SubCell"/>
</dbReference>
<dbReference type="Pfam" id="PF02954">
    <property type="entry name" value="HTH_8"/>
    <property type="match status" value="1"/>
</dbReference>
<gene>
    <name evidence="15" type="ordered locus">DvMF_2149</name>
</gene>
<comment type="subcellular location">
    <subcellularLocation>
        <location evidence="1">Cytoplasm</location>
    </subcellularLocation>
</comment>
<evidence type="ECO:0000256" key="10">
    <source>
        <dbReference type="ARBA" id="ARBA00023163"/>
    </source>
</evidence>
<dbReference type="Gene3D" id="3.40.50.2300">
    <property type="match status" value="1"/>
</dbReference>
<dbReference type="SUPFAM" id="SSF52540">
    <property type="entry name" value="P-loop containing nucleoside triphosphate hydrolases"/>
    <property type="match status" value="1"/>
</dbReference>
<dbReference type="SMART" id="SM00448">
    <property type="entry name" value="REC"/>
    <property type="match status" value="1"/>
</dbReference>
<dbReference type="FunFam" id="1.10.8.60:FF:000014">
    <property type="entry name" value="DNA-binding transcriptional regulator NtrC"/>
    <property type="match status" value="1"/>
</dbReference>
<feature type="modified residue" description="4-aspartylphosphate" evidence="11">
    <location>
        <position position="54"/>
    </location>
</feature>
<feature type="domain" description="Sigma-54 factor interaction" evidence="13">
    <location>
        <begin position="150"/>
        <end position="379"/>
    </location>
</feature>
<dbReference type="OrthoDB" id="9763792at2"/>
<dbReference type="Gene3D" id="1.10.8.60">
    <property type="match status" value="1"/>
</dbReference>
<evidence type="ECO:0000256" key="7">
    <source>
        <dbReference type="ARBA" id="ARBA00023015"/>
    </source>
</evidence>
<dbReference type="InterPro" id="IPR027417">
    <property type="entry name" value="P-loop_NTPase"/>
</dbReference>
<dbReference type="FunFam" id="3.40.50.2300:FF:000018">
    <property type="entry name" value="DNA-binding transcriptional regulator NtrC"/>
    <property type="match status" value="1"/>
</dbReference>
<evidence type="ECO:0000259" key="13">
    <source>
        <dbReference type="PROSITE" id="PS50045"/>
    </source>
</evidence>
<feature type="domain" description="Response regulatory" evidence="14">
    <location>
        <begin position="5"/>
        <end position="119"/>
    </location>
</feature>
<dbReference type="PROSITE" id="PS00676">
    <property type="entry name" value="SIGMA54_INTERACT_2"/>
    <property type="match status" value="1"/>
</dbReference>
<dbReference type="InterPro" id="IPR025944">
    <property type="entry name" value="Sigma_54_int_dom_CS"/>
</dbReference>
<dbReference type="InterPro" id="IPR009057">
    <property type="entry name" value="Homeodomain-like_sf"/>
</dbReference>
<dbReference type="PANTHER" id="PTHR32071:SF117">
    <property type="entry name" value="PTS-DEPENDENT DIHYDROXYACETONE KINASE OPERON REGULATORY PROTEIN-RELATED"/>
    <property type="match status" value="1"/>
</dbReference>
<evidence type="ECO:0000256" key="8">
    <source>
        <dbReference type="ARBA" id="ARBA00023125"/>
    </source>
</evidence>
<proteinExistence type="predicted"/>
<dbReference type="GO" id="GO:0005524">
    <property type="term" value="F:ATP binding"/>
    <property type="evidence" value="ECO:0007669"/>
    <property type="project" value="UniProtKB-KW"/>
</dbReference>
<keyword evidence="7" id="KW-0805">Transcription regulation</keyword>
<keyword evidence="5" id="KW-0067">ATP-binding</keyword>
<evidence type="ECO:0000256" key="4">
    <source>
        <dbReference type="ARBA" id="ARBA00022741"/>
    </source>
</evidence>
<dbReference type="AlphaFoldDB" id="B8DQH3"/>
<organism evidence="15">
    <name type="scientific">Nitratidesulfovibrio vulgaris (strain DSM 19637 / Miyazaki F)</name>
    <name type="common">Desulfovibrio vulgaris</name>
    <dbReference type="NCBI Taxonomy" id="883"/>
    <lineage>
        <taxon>Bacteria</taxon>
        <taxon>Pseudomonadati</taxon>
        <taxon>Thermodesulfobacteriota</taxon>
        <taxon>Desulfovibrionia</taxon>
        <taxon>Desulfovibrionales</taxon>
        <taxon>Desulfovibrionaceae</taxon>
        <taxon>Nitratidesulfovibrio</taxon>
    </lineage>
</organism>
<keyword evidence="10" id="KW-0804">Transcription</keyword>
<dbReference type="GO" id="GO:0043565">
    <property type="term" value="F:sequence-specific DNA binding"/>
    <property type="evidence" value="ECO:0007669"/>
    <property type="project" value="InterPro"/>
</dbReference>
<dbReference type="PRINTS" id="PR01590">
    <property type="entry name" value="HTHFIS"/>
</dbReference>
<evidence type="ECO:0000256" key="2">
    <source>
        <dbReference type="ARBA" id="ARBA00022490"/>
    </source>
</evidence>
<accession>B8DQH3</accession>
<dbReference type="InterPro" id="IPR002197">
    <property type="entry name" value="HTH_Fis"/>
</dbReference>
<dbReference type="HOGENOM" id="CLU_000445_0_6_7"/>
<evidence type="ECO:0000256" key="11">
    <source>
        <dbReference type="PROSITE-ProRule" id="PRU00169"/>
    </source>
</evidence>
<dbReference type="SUPFAM" id="SSF52172">
    <property type="entry name" value="CheY-like"/>
    <property type="match status" value="1"/>
</dbReference>
<dbReference type="Gene3D" id="1.10.10.60">
    <property type="entry name" value="Homeodomain-like"/>
    <property type="match status" value="1"/>
</dbReference>
<dbReference type="eggNOG" id="COG2204">
    <property type="taxonomic scope" value="Bacteria"/>
</dbReference>
<dbReference type="PROSITE" id="PS00675">
    <property type="entry name" value="SIGMA54_INTERACT_1"/>
    <property type="match status" value="1"/>
</dbReference>
<keyword evidence="6" id="KW-0902">Two-component regulatory system</keyword>
<dbReference type="PANTHER" id="PTHR32071">
    <property type="entry name" value="TRANSCRIPTIONAL REGULATORY PROTEIN"/>
    <property type="match status" value="1"/>
</dbReference>
<evidence type="ECO:0000256" key="5">
    <source>
        <dbReference type="ARBA" id="ARBA00022840"/>
    </source>
</evidence>
<reference evidence="15" key="1">
    <citation type="submission" date="2008-10" db="EMBL/GenBank/DDBJ databases">
        <title>Complete sequence of Desulfovibrio vulgaris str. 'Miyazaki F'.</title>
        <authorList>
            <person name="Lucas S."/>
            <person name="Copeland A."/>
            <person name="Lapidus A."/>
            <person name="Glavina del Rio T."/>
            <person name="Dalin E."/>
            <person name="Tice H."/>
            <person name="Bruce D."/>
            <person name="Goodwin L."/>
            <person name="Pitluck S."/>
            <person name="Sims D."/>
            <person name="Brettin T."/>
            <person name="Detter J.C."/>
            <person name="Han C."/>
            <person name="Larimer F."/>
            <person name="Land M."/>
            <person name="Hauser L."/>
            <person name="Kyrpides N."/>
            <person name="Mikhailova N."/>
            <person name="Hazen T.C."/>
            <person name="Richardson P."/>
        </authorList>
    </citation>
    <scope>NUCLEOTIDE SEQUENCE</scope>
    <source>
        <strain evidence="15">Miyazaki F</strain>
    </source>
</reference>
<dbReference type="EMBL" id="CP001197">
    <property type="protein sequence ID" value="ACL09092.1"/>
    <property type="molecule type" value="Genomic_DNA"/>
</dbReference>
<dbReference type="CDD" id="cd00009">
    <property type="entry name" value="AAA"/>
    <property type="match status" value="1"/>
</dbReference>
<dbReference type="InterPro" id="IPR058031">
    <property type="entry name" value="AAA_lid_NorR"/>
</dbReference>
<dbReference type="InterPro" id="IPR025662">
    <property type="entry name" value="Sigma_54_int_dom_ATP-bd_1"/>
</dbReference>
<feature type="region of interest" description="Disordered" evidence="12">
    <location>
        <begin position="129"/>
        <end position="149"/>
    </location>
</feature>
<sequence length="477" mass="51722">MSTATILIVDDDAAHRSMLRTMLRGWGYATEEADDGESAVAKVRQRAWDAVLMDVRMARMDGIAALRHILDWNPATPVLIMTAFSSVDTAVEALRTGAYDYLIKPLDFDVLRHTLERALDHTRLASENRELRERLSSQGGAGAPGASHGIIGRSAPMHELVEMIATVAPSEATVLITGESGTGKELVARALHAASHRSAKPLVTVNCAALTETLLESELFGHERGAFTGADRRREGRFVQADGGTLFLDEIGEMPLTLQAKLLRALQQGEVQRVGSDTPLTVDVRVIAATNRDLREEAAAGRFREDLYYRLNVIAVHVPALRERAGDVPLLAAFFLDRYTEKNRKHLKGFTPQAMDMLLRHDWPGNVRELENAIERAVILATGDYVTERELPLHFGGGGSGIAGSGGSAGTGEAGAGNAPADGDGLAPYAGLSLEDLERRAIIATLRETADNKSEAARRLGITRATLHNKLKKYDLE</sequence>
<name>B8DQH3_NITV9</name>